<dbReference type="EMBL" id="JABANE010000184">
    <property type="protein sequence ID" value="NME72634.1"/>
    <property type="molecule type" value="Genomic_DNA"/>
</dbReference>
<organism evidence="1 2">
    <name type="scientific">Flammeovirga aprica JL-4</name>
    <dbReference type="NCBI Taxonomy" id="694437"/>
    <lineage>
        <taxon>Bacteria</taxon>
        <taxon>Pseudomonadati</taxon>
        <taxon>Bacteroidota</taxon>
        <taxon>Cytophagia</taxon>
        <taxon>Cytophagales</taxon>
        <taxon>Flammeovirgaceae</taxon>
        <taxon>Flammeovirga</taxon>
    </lineage>
</organism>
<gene>
    <name evidence="1" type="ORF">HHU12_32040</name>
</gene>
<evidence type="ECO:0000313" key="2">
    <source>
        <dbReference type="Proteomes" id="UP000576082"/>
    </source>
</evidence>
<name>A0A7X9S1H6_9BACT</name>
<dbReference type="Proteomes" id="UP000576082">
    <property type="component" value="Unassembled WGS sequence"/>
</dbReference>
<keyword evidence="2" id="KW-1185">Reference proteome</keyword>
<comment type="caution">
    <text evidence="1">The sequence shown here is derived from an EMBL/GenBank/DDBJ whole genome shotgun (WGS) entry which is preliminary data.</text>
</comment>
<evidence type="ECO:0000313" key="1">
    <source>
        <dbReference type="EMBL" id="NME72634.1"/>
    </source>
</evidence>
<accession>A0A7X9S1H6</accession>
<dbReference type="AlphaFoldDB" id="A0A7X9S1H6"/>
<sequence>MEVKKYYWTHLVYKIKTTKKIPVAVLQDNVNSFEQTADGFVYSINQKFERSEFYDIKTLKKVTFDGTVPYATSNFEKFYCIDENYQRGLYDIGLQKWVIDKAYDKIEVANRSKLLRLKKSNNEFYANANGDISDFSLAYTEKNNVDLLADRFLYFETKKDSIYDLVEKAFLKIPAMESKPDVFFVNGDLIMVCGTTFYNLDKEIEKNLSESLISFYELSEKEVKLKFEKKQKEHSSLKGLVFSVDVYIGNKYGVLNEYGDIINSSKEYTYILPMLSEETYAYKTGLFDFGKKLYSFKIGEDHEEELIENENIEYYTAVEEYEKNKGEF</sequence>
<dbReference type="RefSeq" id="WP_169660820.1">
    <property type="nucleotide sequence ID" value="NZ_JABANE010000184.1"/>
</dbReference>
<proteinExistence type="predicted"/>
<reference evidence="1 2" key="1">
    <citation type="submission" date="2020-04" db="EMBL/GenBank/DDBJ databases">
        <title>Flammeovirga sp. SR4, a novel species isolated from seawater.</title>
        <authorList>
            <person name="Wang X."/>
        </authorList>
    </citation>
    <scope>NUCLEOTIDE SEQUENCE [LARGE SCALE GENOMIC DNA]</scope>
    <source>
        <strain evidence="1 2">ATCC 23126</strain>
    </source>
</reference>
<protein>
    <submittedName>
        <fullName evidence="1">Uncharacterized protein</fullName>
    </submittedName>
</protein>